<proteinExistence type="inferred from homology"/>
<feature type="transmembrane region" description="Helical" evidence="7">
    <location>
        <begin position="88"/>
        <end position="105"/>
    </location>
</feature>
<dbReference type="Proteomes" id="UP001642483">
    <property type="component" value="Unassembled WGS sequence"/>
</dbReference>
<gene>
    <name evidence="8" type="ORF">CVLEPA_LOCUS10648</name>
</gene>
<evidence type="ECO:0000256" key="5">
    <source>
        <dbReference type="ARBA" id="ARBA00023136"/>
    </source>
</evidence>
<feature type="transmembrane region" description="Helical" evidence="7">
    <location>
        <begin position="453"/>
        <end position="472"/>
    </location>
</feature>
<feature type="transmembrane region" description="Helical" evidence="7">
    <location>
        <begin position="12"/>
        <end position="33"/>
    </location>
</feature>
<feature type="compositionally biased region" description="Basic and acidic residues" evidence="6">
    <location>
        <begin position="209"/>
        <end position="226"/>
    </location>
</feature>
<evidence type="ECO:0000256" key="7">
    <source>
        <dbReference type="SAM" id="Phobius"/>
    </source>
</evidence>
<feature type="compositionally biased region" description="Acidic residues" evidence="6">
    <location>
        <begin position="227"/>
        <end position="236"/>
    </location>
</feature>
<organism evidence="8 9">
    <name type="scientific">Clavelina lepadiformis</name>
    <name type="common">Light-bulb sea squirt</name>
    <name type="synonym">Ascidia lepadiformis</name>
    <dbReference type="NCBI Taxonomy" id="159417"/>
    <lineage>
        <taxon>Eukaryota</taxon>
        <taxon>Metazoa</taxon>
        <taxon>Chordata</taxon>
        <taxon>Tunicata</taxon>
        <taxon>Ascidiacea</taxon>
        <taxon>Aplousobranchia</taxon>
        <taxon>Clavelinidae</taxon>
        <taxon>Clavelina</taxon>
    </lineage>
</organism>
<feature type="transmembrane region" description="Helical" evidence="7">
    <location>
        <begin position="542"/>
        <end position="565"/>
    </location>
</feature>
<keyword evidence="3 7" id="KW-0812">Transmembrane</keyword>
<evidence type="ECO:0000256" key="2">
    <source>
        <dbReference type="ARBA" id="ARBA00006772"/>
    </source>
</evidence>
<protein>
    <submittedName>
        <fullName evidence="8">Uncharacterized protein</fullName>
    </submittedName>
</protein>
<feature type="transmembrane region" description="Helical" evidence="7">
    <location>
        <begin position="484"/>
        <end position="506"/>
    </location>
</feature>
<sequence length="638" mass="70512">MGVPKWAQQIWAFRNTLAILLTPIILLPIPLALPGTEAACGYTIAWMAIYWITEAVPLGVTAFIPLIVFPLSGVMTGSEVSSTYFKDTTWLFIGGLIIAISVETTGLHKRIALGVLLLVGAKPRCLMLGFMLTSFFLSMWISNTATTAMMLPIVEAVFKELKADGERNLAKRNKAKINNIDEITRKKSGSNGTGFTSFHSNEAYKVDVAEKENKEKSSSNTDRGETESDEVITVEDDGPHETEDQFRKRMDNLIKGITLSVPYSASIGGTSTLTGTAPNLILSGQIEVLFPDASQQLSFGTWIVYCLPGALIILVFGYIWLSTYFLGFNPREICACIAGGEETEGEKNAKKVINVEYKKLGSIKWNELTVLTIFIFTALLWFFRDPGFMPGWTIIFLDGYVTDGTVAMTMAFLLFILPEEKPSFLRKKDKRYEDGIRRPYPSIMNWKIIHTKFPWDILFLLCGGFALADGAVESGFSAWMGQQLAFLGGIPDWAICLVVTIIVCLFTECSSNTATASLFVPILAELAQTIQVHPFYLMIPPVLASSLAFMLPVATPPNAIAFSYGHLKVIDLIKAGWMMNIIGIVVITILINTFGMAFFNLSTYPDWAKPPLEDATTAITNATLAKEIVHYIYNEPRN</sequence>
<comment type="similarity">
    <text evidence="2">Belongs to the SLC13A/DASS transporter (TC 2.A.47) family. NADC subfamily.</text>
</comment>
<evidence type="ECO:0000256" key="6">
    <source>
        <dbReference type="SAM" id="MobiDB-lite"/>
    </source>
</evidence>
<feature type="transmembrane region" description="Helical" evidence="7">
    <location>
        <begin position="365"/>
        <end position="383"/>
    </location>
</feature>
<dbReference type="InterPro" id="IPR001898">
    <property type="entry name" value="SLC13A/DASS"/>
</dbReference>
<feature type="transmembrane region" description="Helical" evidence="7">
    <location>
        <begin position="577"/>
        <end position="599"/>
    </location>
</feature>
<evidence type="ECO:0000256" key="4">
    <source>
        <dbReference type="ARBA" id="ARBA00022989"/>
    </source>
</evidence>
<evidence type="ECO:0000313" key="8">
    <source>
        <dbReference type="EMBL" id="CAK8680393.1"/>
    </source>
</evidence>
<comment type="subcellular location">
    <subcellularLocation>
        <location evidence="1">Membrane</location>
        <topology evidence="1">Multi-pass membrane protein</topology>
    </subcellularLocation>
</comment>
<reference evidence="8 9" key="1">
    <citation type="submission" date="2024-02" db="EMBL/GenBank/DDBJ databases">
        <authorList>
            <person name="Daric V."/>
            <person name="Darras S."/>
        </authorList>
    </citation>
    <scope>NUCLEOTIDE SEQUENCE [LARGE SCALE GENOMIC DNA]</scope>
</reference>
<dbReference type="PANTHER" id="PTHR10283:SF82">
    <property type="entry name" value="SOLUTE CARRIER FAMILY 13 MEMBER 2"/>
    <property type="match status" value="1"/>
</dbReference>
<keyword evidence="4 7" id="KW-1133">Transmembrane helix</keyword>
<evidence type="ECO:0000256" key="1">
    <source>
        <dbReference type="ARBA" id="ARBA00004141"/>
    </source>
</evidence>
<evidence type="ECO:0000256" key="3">
    <source>
        <dbReference type="ARBA" id="ARBA00022692"/>
    </source>
</evidence>
<feature type="transmembrane region" description="Helical" evidence="7">
    <location>
        <begin position="395"/>
        <end position="417"/>
    </location>
</feature>
<keyword evidence="9" id="KW-1185">Reference proteome</keyword>
<dbReference type="PANTHER" id="PTHR10283">
    <property type="entry name" value="SOLUTE CARRIER FAMILY 13 MEMBER"/>
    <property type="match status" value="1"/>
</dbReference>
<feature type="transmembrane region" description="Helical" evidence="7">
    <location>
        <begin position="299"/>
        <end position="321"/>
    </location>
</feature>
<feature type="region of interest" description="Disordered" evidence="6">
    <location>
        <begin position="209"/>
        <end position="245"/>
    </location>
</feature>
<dbReference type="CDD" id="cd01115">
    <property type="entry name" value="SLC13_permease"/>
    <property type="match status" value="1"/>
</dbReference>
<accession>A0ABP0FL39</accession>
<comment type="caution">
    <text evidence="8">The sequence shown here is derived from an EMBL/GenBank/DDBJ whole genome shotgun (WGS) entry which is preliminary data.</text>
</comment>
<evidence type="ECO:0000313" key="9">
    <source>
        <dbReference type="Proteomes" id="UP001642483"/>
    </source>
</evidence>
<name>A0ABP0FL39_CLALP</name>
<dbReference type="EMBL" id="CAWYQH010000068">
    <property type="protein sequence ID" value="CAK8680393.1"/>
    <property type="molecule type" value="Genomic_DNA"/>
</dbReference>
<keyword evidence="5 7" id="KW-0472">Membrane</keyword>
<dbReference type="Pfam" id="PF00939">
    <property type="entry name" value="Na_sulph_symp"/>
    <property type="match status" value="1"/>
</dbReference>
<feature type="transmembrane region" description="Helical" evidence="7">
    <location>
        <begin position="45"/>
        <end position="68"/>
    </location>
</feature>